<evidence type="ECO:0000256" key="3">
    <source>
        <dbReference type="SAM" id="SignalP"/>
    </source>
</evidence>
<gene>
    <name evidence="4" type="ORF">CYNAS_LOCUS19107</name>
</gene>
<keyword evidence="3" id="KW-0732">Signal</keyword>
<feature type="compositionally biased region" description="Low complexity" evidence="1">
    <location>
        <begin position="550"/>
        <end position="562"/>
    </location>
</feature>
<dbReference type="EMBL" id="CATQJL010000316">
    <property type="protein sequence ID" value="CAJ0607124.1"/>
    <property type="molecule type" value="Genomic_DNA"/>
</dbReference>
<sequence>MRMCNVLVLPLILAGVSLQNEVNGTGDEFLVAKAFSARPTAYLNQEITSDAKSSSAKKSPEAPREQQHFFEKTSDRNFPVETSESQIPLRQQVGSSLGEGLSNELSGATSTSQVRQQLERTSIKQLPVVDTSQVPNRSMETIDGNEHEQRLKAAENRILTLNSLKTSSLKAEKATDLPKVVITTSENAPEETTVAVSTKSLRTTESAVTLEETTKQTQKTIVKTPTEKTTKKKTYKKTSTAKLEEAVTKETTKQTAPVITDLKMRTTERKRTIAVSKLSSKPTPRKTRKRTFAVSKPSSRSPYKKTKIKQTFATSKSTPKQTLIATVFSPTIHLEHMMTTNEGEETTDEEMIGIHNPPPFQKKRFENDERPRQTNKSALPFILGVIAGALVVAAVLASVVLIMVVHHRKRKGRKTQTESLTVEQRPKARKMPRKMESANINATKFSHAGPLVLDAKLKGPVRHALEDNTTGAALSKVQFDPKLNEIVDIGTDVDVINMSRMTTAATTTDTGHAVKKANQSGTMVPETAKISDRLFTDKKKPKDETATKNAALPPHLPTAAAAIKPLKETKPKA</sequence>
<reference evidence="4" key="1">
    <citation type="submission" date="2023-07" db="EMBL/GenBank/DDBJ databases">
        <authorList>
            <consortium name="CYATHOMIX"/>
        </authorList>
    </citation>
    <scope>NUCLEOTIDE SEQUENCE</scope>
    <source>
        <strain evidence="4">N/A</strain>
    </source>
</reference>
<evidence type="ECO:0000256" key="2">
    <source>
        <dbReference type="SAM" id="Phobius"/>
    </source>
</evidence>
<feature type="transmembrane region" description="Helical" evidence="2">
    <location>
        <begin position="381"/>
        <end position="405"/>
    </location>
</feature>
<feature type="region of interest" description="Disordered" evidence="1">
    <location>
        <begin position="46"/>
        <end position="115"/>
    </location>
</feature>
<feature type="region of interest" description="Disordered" evidence="1">
    <location>
        <begin position="536"/>
        <end position="573"/>
    </location>
</feature>
<dbReference type="Proteomes" id="UP001176961">
    <property type="component" value="Unassembled WGS sequence"/>
</dbReference>
<evidence type="ECO:0000256" key="1">
    <source>
        <dbReference type="SAM" id="MobiDB-lite"/>
    </source>
</evidence>
<evidence type="ECO:0000313" key="5">
    <source>
        <dbReference type="Proteomes" id="UP001176961"/>
    </source>
</evidence>
<keyword evidence="2" id="KW-0472">Membrane</keyword>
<feature type="signal peptide" evidence="3">
    <location>
        <begin position="1"/>
        <end position="19"/>
    </location>
</feature>
<proteinExistence type="predicted"/>
<comment type="caution">
    <text evidence="4">The sequence shown here is derived from an EMBL/GenBank/DDBJ whole genome shotgun (WGS) entry which is preliminary data.</text>
</comment>
<accession>A0AA36HBG4</accession>
<keyword evidence="5" id="KW-1185">Reference proteome</keyword>
<protein>
    <submittedName>
        <fullName evidence="4">Uncharacterized protein</fullName>
    </submittedName>
</protein>
<dbReference type="AlphaFoldDB" id="A0AA36HBG4"/>
<feature type="compositionally biased region" description="Polar residues" evidence="1">
    <location>
        <begin position="80"/>
        <end position="93"/>
    </location>
</feature>
<feature type="region of interest" description="Disordered" evidence="1">
    <location>
        <begin position="412"/>
        <end position="434"/>
    </location>
</feature>
<evidence type="ECO:0000313" key="4">
    <source>
        <dbReference type="EMBL" id="CAJ0607124.1"/>
    </source>
</evidence>
<feature type="region of interest" description="Disordered" evidence="1">
    <location>
        <begin position="275"/>
        <end position="306"/>
    </location>
</feature>
<feature type="compositionally biased region" description="Low complexity" evidence="1">
    <location>
        <begin position="94"/>
        <end position="107"/>
    </location>
</feature>
<feature type="compositionally biased region" description="Basic and acidic residues" evidence="1">
    <location>
        <begin position="536"/>
        <end position="546"/>
    </location>
</feature>
<feature type="compositionally biased region" description="Basic and acidic residues" evidence="1">
    <location>
        <begin position="58"/>
        <end position="75"/>
    </location>
</feature>
<feature type="chain" id="PRO_5041241514" evidence="3">
    <location>
        <begin position="20"/>
        <end position="573"/>
    </location>
</feature>
<name>A0AA36HBG4_CYLNA</name>
<keyword evidence="2" id="KW-0812">Transmembrane</keyword>
<organism evidence="4 5">
    <name type="scientific">Cylicocyclus nassatus</name>
    <name type="common">Nematode worm</name>
    <dbReference type="NCBI Taxonomy" id="53992"/>
    <lineage>
        <taxon>Eukaryota</taxon>
        <taxon>Metazoa</taxon>
        <taxon>Ecdysozoa</taxon>
        <taxon>Nematoda</taxon>
        <taxon>Chromadorea</taxon>
        <taxon>Rhabditida</taxon>
        <taxon>Rhabditina</taxon>
        <taxon>Rhabditomorpha</taxon>
        <taxon>Strongyloidea</taxon>
        <taxon>Strongylidae</taxon>
        <taxon>Cylicocyclus</taxon>
    </lineage>
</organism>
<keyword evidence="2" id="KW-1133">Transmembrane helix</keyword>